<dbReference type="GO" id="GO:0016829">
    <property type="term" value="F:lyase activity"/>
    <property type="evidence" value="ECO:0007669"/>
    <property type="project" value="UniProtKB-KW"/>
</dbReference>
<evidence type="ECO:0000256" key="7">
    <source>
        <dbReference type="ARBA" id="ARBA00023239"/>
    </source>
</evidence>
<evidence type="ECO:0000256" key="6">
    <source>
        <dbReference type="ARBA" id="ARBA00023204"/>
    </source>
</evidence>
<dbReference type="InterPro" id="IPR015886">
    <property type="entry name" value="H2TH_FPG"/>
</dbReference>
<dbReference type="GO" id="GO:0006284">
    <property type="term" value="P:base-excision repair"/>
    <property type="evidence" value="ECO:0007669"/>
    <property type="project" value="InterPro"/>
</dbReference>
<keyword evidence="5" id="KW-0238">DNA-binding</keyword>
<evidence type="ECO:0000256" key="4">
    <source>
        <dbReference type="ARBA" id="ARBA00022801"/>
    </source>
</evidence>
<comment type="caution">
    <text evidence="11">The sequence shown here is derived from an EMBL/GenBank/DDBJ whole genome shotgun (WGS) entry which is preliminary data.</text>
</comment>
<dbReference type="PANTHER" id="PTHR22993">
    <property type="entry name" value="FORMAMIDOPYRIMIDINE-DNA GLYCOSYLASE"/>
    <property type="match status" value="1"/>
</dbReference>
<feature type="domain" description="Formamidopyrimidine-DNA glycosylase catalytic" evidence="10">
    <location>
        <begin position="2"/>
        <end position="107"/>
    </location>
</feature>
<dbReference type="InterPro" id="IPR010979">
    <property type="entry name" value="Ribosomal_uS13-like_H2TH"/>
</dbReference>
<keyword evidence="6" id="KW-0234">DNA repair</keyword>
<organism evidence="11 12">
    <name type="scientific">Prevotella heparinolytica</name>
    <dbReference type="NCBI Taxonomy" id="28113"/>
    <lineage>
        <taxon>Bacteria</taxon>
        <taxon>Pseudomonadati</taxon>
        <taxon>Bacteroidota</taxon>
        <taxon>Bacteroidia</taxon>
        <taxon>Bacteroidales</taxon>
        <taxon>Bacteroidaceae</taxon>
        <taxon>Bacteroides</taxon>
    </lineage>
</organism>
<dbReference type="SUPFAM" id="SSF46946">
    <property type="entry name" value="S13-like H2TH domain"/>
    <property type="match status" value="1"/>
</dbReference>
<dbReference type="RefSeq" id="WP_099811079.1">
    <property type="nucleotide sequence ID" value="NZ_SLXB01000002.1"/>
</dbReference>
<evidence type="ECO:0000256" key="2">
    <source>
        <dbReference type="ARBA" id="ARBA00009409"/>
    </source>
</evidence>
<dbReference type="Gene3D" id="1.10.8.50">
    <property type="match status" value="1"/>
</dbReference>
<dbReference type="InterPro" id="IPR035937">
    <property type="entry name" value="FPG_N"/>
</dbReference>
<evidence type="ECO:0000256" key="8">
    <source>
        <dbReference type="ARBA" id="ARBA00023268"/>
    </source>
</evidence>
<comment type="similarity">
    <text evidence="2">Belongs to the FPG family.</text>
</comment>
<dbReference type="GO" id="GO:0003906">
    <property type="term" value="F:DNA-(apurinic or apyrimidinic site) endonuclease activity"/>
    <property type="evidence" value="ECO:0007669"/>
    <property type="project" value="InterPro"/>
</dbReference>
<dbReference type="SMART" id="SM00898">
    <property type="entry name" value="Fapy_DNA_glyco"/>
    <property type="match status" value="1"/>
</dbReference>
<comment type="catalytic activity">
    <reaction evidence="1">
        <text>Hydrolysis of DNA containing ring-opened 7-methylguanine residues, releasing 2,6-diamino-4-hydroxy-5-(N-methyl)formamidopyrimidine.</text>
        <dbReference type="EC" id="3.2.2.23"/>
    </reaction>
</comment>
<sequence length="268" mass="30106">MPELPDLAVISENLHRKFANKRVLSFNIYKQSKLNTSASDFKNNIEGQLLKSITRSGKELRLMFSNNHSLGIHLMLKGEIHLLSEPNIKHKIFDLVFDSTDETSLFGGNEGFSIVDTMGQARPILNPATSDIPDALDNSFSSDYLMKILKMSKGKNIKKILRDQSVVRGIGNAYIDEILWSAGISPLSDGDKIPFKYIEILINSTKKTLSEAIVEIQKINPNIISGEERSFLKIHNPNKSLSPNGVAIEVIEIDKKKTYFTNEQILFK</sequence>
<evidence type="ECO:0000259" key="10">
    <source>
        <dbReference type="PROSITE" id="PS51068"/>
    </source>
</evidence>
<keyword evidence="7" id="KW-0456">Lyase</keyword>
<dbReference type="GO" id="GO:0008270">
    <property type="term" value="F:zinc ion binding"/>
    <property type="evidence" value="ECO:0007669"/>
    <property type="project" value="InterPro"/>
</dbReference>
<keyword evidence="4" id="KW-0378">Hydrolase</keyword>
<dbReference type="Proteomes" id="UP000295600">
    <property type="component" value="Unassembled WGS sequence"/>
</dbReference>
<evidence type="ECO:0000256" key="3">
    <source>
        <dbReference type="ARBA" id="ARBA00022763"/>
    </source>
</evidence>
<proteinExistence type="inferred from homology"/>
<dbReference type="Pfam" id="PF01149">
    <property type="entry name" value="Fapy_DNA_glyco"/>
    <property type="match status" value="1"/>
</dbReference>
<evidence type="ECO:0000256" key="1">
    <source>
        <dbReference type="ARBA" id="ARBA00001668"/>
    </source>
</evidence>
<dbReference type="Gene3D" id="3.20.190.10">
    <property type="entry name" value="MutM-like, N-terminal"/>
    <property type="match status" value="1"/>
</dbReference>
<dbReference type="SUPFAM" id="SSF81624">
    <property type="entry name" value="N-terminal domain of MutM-like DNA repair proteins"/>
    <property type="match status" value="1"/>
</dbReference>
<keyword evidence="8" id="KW-0511">Multifunctional enzyme</keyword>
<accession>A0A4R2MAS4</accession>
<dbReference type="PROSITE" id="PS51068">
    <property type="entry name" value="FPG_CAT"/>
    <property type="match status" value="1"/>
</dbReference>
<evidence type="ECO:0000256" key="9">
    <source>
        <dbReference type="ARBA" id="ARBA00023295"/>
    </source>
</evidence>
<dbReference type="GO" id="GO:0003684">
    <property type="term" value="F:damaged DNA binding"/>
    <property type="evidence" value="ECO:0007669"/>
    <property type="project" value="InterPro"/>
</dbReference>
<dbReference type="PANTHER" id="PTHR22993:SF9">
    <property type="entry name" value="FORMAMIDOPYRIMIDINE-DNA GLYCOSYLASE"/>
    <property type="match status" value="1"/>
</dbReference>
<gene>
    <name evidence="11" type="ORF">EV202_10231</name>
</gene>
<name>A0A4R2MAS4_9BACE</name>
<evidence type="ECO:0000313" key="11">
    <source>
        <dbReference type="EMBL" id="TCO95932.1"/>
    </source>
</evidence>
<dbReference type="SMART" id="SM01232">
    <property type="entry name" value="H2TH"/>
    <property type="match status" value="1"/>
</dbReference>
<keyword evidence="9" id="KW-0326">Glycosidase</keyword>
<dbReference type="GO" id="GO:0034039">
    <property type="term" value="F:8-oxo-7,8-dihydroguanine DNA N-glycosylase activity"/>
    <property type="evidence" value="ECO:0007669"/>
    <property type="project" value="TreeGrafter"/>
</dbReference>
<dbReference type="Pfam" id="PF06831">
    <property type="entry name" value="H2TH"/>
    <property type="match status" value="1"/>
</dbReference>
<keyword evidence="3" id="KW-0227">DNA damage</keyword>
<evidence type="ECO:0000313" key="12">
    <source>
        <dbReference type="Proteomes" id="UP000295600"/>
    </source>
</evidence>
<dbReference type="InterPro" id="IPR012319">
    <property type="entry name" value="FPG_cat"/>
</dbReference>
<dbReference type="EMBL" id="SLXB01000002">
    <property type="protein sequence ID" value="TCO95932.1"/>
    <property type="molecule type" value="Genomic_DNA"/>
</dbReference>
<dbReference type="AlphaFoldDB" id="A0A4R2MAS4"/>
<reference evidence="11 12" key="1">
    <citation type="submission" date="2019-03" db="EMBL/GenBank/DDBJ databases">
        <title>Genomic Encyclopedia of Type Strains, Phase IV (KMG-IV): sequencing the most valuable type-strain genomes for metagenomic binning, comparative biology and taxonomic classification.</title>
        <authorList>
            <person name="Goeker M."/>
        </authorList>
    </citation>
    <scope>NUCLEOTIDE SEQUENCE [LARGE SCALE GENOMIC DNA]</scope>
    <source>
        <strain evidence="11 12">DSM 23917</strain>
    </source>
</reference>
<protein>
    <submittedName>
        <fullName evidence="11">Formamidopyrimidine-DNA glycosylase</fullName>
    </submittedName>
</protein>
<evidence type="ECO:0000256" key="5">
    <source>
        <dbReference type="ARBA" id="ARBA00023125"/>
    </source>
</evidence>